<name>A0A8H7RK14_9FUNG</name>
<evidence type="ECO:0000259" key="2">
    <source>
        <dbReference type="Pfam" id="PF16787"/>
    </source>
</evidence>
<organism evidence="3 4">
    <name type="scientific">Circinella minor</name>
    <dbReference type="NCBI Taxonomy" id="1195481"/>
    <lineage>
        <taxon>Eukaryota</taxon>
        <taxon>Fungi</taxon>
        <taxon>Fungi incertae sedis</taxon>
        <taxon>Mucoromycota</taxon>
        <taxon>Mucoromycotina</taxon>
        <taxon>Mucoromycetes</taxon>
        <taxon>Mucorales</taxon>
        <taxon>Lichtheimiaceae</taxon>
        <taxon>Circinella</taxon>
    </lineage>
</organism>
<dbReference type="Proteomes" id="UP000646827">
    <property type="component" value="Unassembled WGS sequence"/>
</dbReference>
<comment type="caution">
    <text evidence="3">The sequence shown here is derived from an EMBL/GenBank/DDBJ whole genome shotgun (WGS) entry which is preliminary data.</text>
</comment>
<dbReference type="EMBL" id="JAEPRB010000758">
    <property type="protein sequence ID" value="KAG2212447.1"/>
    <property type="molecule type" value="Genomic_DNA"/>
</dbReference>
<protein>
    <recommendedName>
        <fullName evidence="2">Ndc10 domain-containing protein</fullName>
    </recommendedName>
</protein>
<feature type="region of interest" description="Disordered" evidence="1">
    <location>
        <begin position="1"/>
        <end position="26"/>
    </location>
</feature>
<evidence type="ECO:0000256" key="1">
    <source>
        <dbReference type="SAM" id="MobiDB-lite"/>
    </source>
</evidence>
<proteinExistence type="predicted"/>
<evidence type="ECO:0000313" key="4">
    <source>
        <dbReference type="Proteomes" id="UP000646827"/>
    </source>
</evidence>
<dbReference type="GO" id="GO:0003677">
    <property type="term" value="F:DNA binding"/>
    <property type="evidence" value="ECO:0007669"/>
    <property type="project" value="InterPro"/>
</dbReference>
<keyword evidence="4" id="KW-1185">Reference proteome</keyword>
<dbReference type="Gene3D" id="1.10.443.20">
    <property type="entry name" value="Centromere DNA-binding protein complex CBF3 subunit, domain 2"/>
    <property type="match status" value="1"/>
</dbReference>
<dbReference type="InterPro" id="IPR038279">
    <property type="entry name" value="Ndc10_dom2_sf"/>
</dbReference>
<sequence>MNHNYSTNGSSSTSSSSSSNRDADSNVNLHHTHTAVLAENQAKEAEISQHVNGLKDRLQAKNTKNSYKNRKQKFLDWCTKEYRYEIEPGVFKGNRKRKRDDGETIPLGYESNQQYIKAIIDLYQDQVVSGENKHPHPWGQKLNTWRKEKMHSNRKTCCENYVDCGIGTLDDGYNYDEIVSVSLYFFDRATEAEMQNHASFLMHHMMMLCGESSRFAEFADLFRMSFPEDEIHSTSCPVFAFYTEFGKTLSNGNQSNFATIRYKDFRVCAFGAVAFYLFYRFHISNEKFPEFTKNQDWYGIKLLKGQNPKKEIAYSTMNDPIVRAFRACNITSLHTTHAGCGSGARDAELRGATEDQLRCHGCWNMQSMERHYLIKLSRSSIRAVNGFPTTDEFLEFASTLAHAVRTTSTPTELRL</sequence>
<dbReference type="Pfam" id="PF16787">
    <property type="entry name" value="NDC10_II"/>
    <property type="match status" value="1"/>
</dbReference>
<accession>A0A8H7RK14</accession>
<dbReference type="OrthoDB" id="2281860at2759"/>
<dbReference type="InterPro" id="IPR031872">
    <property type="entry name" value="NDC10_II"/>
</dbReference>
<evidence type="ECO:0000313" key="3">
    <source>
        <dbReference type="EMBL" id="KAG2212447.1"/>
    </source>
</evidence>
<feature type="compositionally biased region" description="Low complexity" evidence="1">
    <location>
        <begin position="1"/>
        <end position="20"/>
    </location>
</feature>
<reference evidence="3 4" key="1">
    <citation type="submission" date="2020-12" db="EMBL/GenBank/DDBJ databases">
        <title>Metabolic potential, ecology and presence of endohyphal bacteria is reflected in genomic diversity of Mucoromycotina.</title>
        <authorList>
            <person name="Muszewska A."/>
            <person name="Okrasinska A."/>
            <person name="Steczkiewicz K."/>
            <person name="Drgas O."/>
            <person name="Orlowska M."/>
            <person name="Perlinska-Lenart U."/>
            <person name="Aleksandrzak-Piekarczyk T."/>
            <person name="Szatraj K."/>
            <person name="Zielenkiewicz U."/>
            <person name="Pilsyk S."/>
            <person name="Malc E."/>
            <person name="Mieczkowski P."/>
            <person name="Kruszewska J.S."/>
            <person name="Biernat P."/>
            <person name="Pawlowska J."/>
        </authorList>
    </citation>
    <scope>NUCLEOTIDE SEQUENCE [LARGE SCALE GENOMIC DNA]</scope>
    <source>
        <strain evidence="3 4">CBS 142.35</strain>
    </source>
</reference>
<gene>
    <name evidence="3" type="ORF">INT45_001450</name>
</gene>
<feature type="domain" description="Ndc10" evidence="2">
    <location>
        <begin position="143"/>
        <end position="391"/>
    </location>
</feature>
<dbReference type="AlphaFoldDB" id="A0A8H7RK14"/>